<organism evidence="1 2">
    <name type="scientific">Staphylococcus saprophyticus</name>
    <dbReference type="NCBI Taxonomy" id="29385"/>
    <lineage>
        <taxon>Bacteria</taxon>
        <taxon>Bacillati</taxon>
        <taxon>Bacillota</taxon>
        <taxon>Bacilli</taxon>
        <taxon>Bacillales</taxon>
        <taxon>Staphylococcaceae</taxon>
        <taxon>Staphylococcus</taxon>
    </lineage>
</organism>
<dbReference type="Proteomes" id="UP000254707">
    <property type="component" value="Unassembled WGS sequence"/>
</dbReference>
<evidence type="ECO:0000313" key="1">
    <source>
        <dbReference type="EMBL" id="SUM84799.1"/>
    </source>
</evidence>
<protein>
    <submittedName>
        <fullName evidence="1">Uncharacterized protein</fullName>
    </submittedName>
</protein>
<reference evidence="1 2" key="1">
    <citation type="submission" date="2018-06" db="EMBL/GenBank/DDBJ databases">
        <authorList>
            <consortium name="Pathogen Informatics"/>
            <person name="Doyle S."/>
        </authorList>
    </citation>
    <scope>NUCLEOTIDE SEQUENCE [LARGE SCALE GENOMIC DNA]</scope>
    <source>
        <strain evidence="1 2">NCTC7688</strain>
    </source>
</reference>
<dbReference type="AlphaFoldDB" id="A0A380HPN5"/>
<evidence type="ECO:0000313" key="2">
    <source>
        <dbReference type="Proteomes" id="UP000254707"/>
    </source>
</evidence>
<sequence>MEVNERFSDMLKNLNENYSSKINLDDLSMDNLKDIDLLNLNESDL</sequence>
<dbReference type="EMBL" id="UHED01000001">
    <property type="protein sequence ID" value="SUM84799.1"/>
    <property type="molecule type" value="Genomic_DNA"/>
</dbReference>
<name>A0A380HPN5_STASA</name>
<proteinExistence type="predicted"/>
<accession>A0A380HPN5</accession>
<gene>
    <name evidence="1" type="ORF">NCTC7688_02691</name>
</gene>
<dbReference type="RefSeq" id="WP_164971921.1">
    <property type="nucleotide sequence ID" value="NZ_CAXOKG010000019.1"/>
</dbReference>